<dbReference type="PANTHER" id="PTHR43755:SF1">
    <property type="entry name" value="FAD-DEPENDENT PYRIDINE NUCLEOTIDE-DISULPHIDE OXIDOREDUCTASE"/>
    <property type="match status" value="1"/>
</dbReference>
<dbReference type="EMBL" id="MFSU01000062">
    <property type="protein sequence ID" value="OGI47217.1"/>
    <property type="molecule type" value="Genomic_DNA"/>
</dbReference>
<organism evidence="2 3">
    <name type="scientific">Candidatus Muproteobacteria bacterium RBG_16_65_34</name>
    <dbReference type="NCBI Taxonomy" id="1817760"/>
    <lineage>
        <taxon>Bacteria</taxon>
        <taxon>Pseudomonadati</taxon>
        <taxon>Pseudomonadota</taxon>
        <taxon>Candidatus Muproteobacteria</taxon>
    </lineage>
</organism>
<reference evidence="2 3" key="1">
    <citation type="journal article" date="2016" name="Nat. Commun.">
        <title>Thousands of microbial genomes shed light on interconnected biogeochemical processes in an aquifer system.</title>
        <authorList>
            <person name="Anantharaman K."/>
            <person name="Brown C.T."/>
            <person name="Hug L.A."/>
            <person name="Sharon I."/>
            <person name="Castelle C.J."/>
            <person name="Probst A.J."/>
            <person name="Thomas B.C."/>
            <person name="Singh A."/>
            <person name="Wilkins M.J."/>
            <person name="Karaoz U."/>
            <person name="Brodie E.L."/>
            <person name="Williams K.H."/>
            <person name="Hubbard S.S."/>
            <person name="Banfield J.F."/>
        </authorList>
    </citation>
    <scope>NUCLEOTIDE SEQUENCE [LARGE SCALE GENOMIC DNA]</scope>
</reference>
<dbReference type="PANTHER" id="PTHR43755">
    <property type="match status" value="1"/>
</dbReference>
<dbReference type="STRING" id="1817760.A2151_00855"/>
<dbReference type="AlphaFoldDB" id="A0A1F6TQ04"/>
<gene>
    <name evidence="2" type="ORF">A2151_00855</name>
</gene>
<evidence type="ECO:0000259" key="1">
    <source>
        <dbReference type="Pfam" id="PF07992"/>
    </source>
</evidence>
<accession>A0A1F6TQ04</accession>
<sequence>MTGKIILILGGGIGGVVAARRLRKRLARAHRVILVERESHHVFQPSLLWLMAGTRVENQISRPIAHLEKSGIELLHGEIERINPKTRSIHVAGQEIAADYLVVALGAELAPETVPGLRESGHNFYTLEGAQTLDRARRELRQGHLVVLVSGVPFKCPAAPYEASMLLEADLRLRDVRGRVSVDLYTPEPGPMPTAGPEVSARIRQMVEGKGVRFHPEHAVTHVDPASRLIHFKNGATALFDLLAYVPPHRAPAVVRESGLTGESGWVPVDKRTLETKFPGVYAIGDVTGITLANGRPLPKAGVFAHGEAEVVAHNIVRAITGKGEPHAFGGKGACFVETGDGRAGFGDGEFFAEPAPQVELKPPSRWLHLAKVLYEKYWLYRWF</sequence>
<protein>
    <submittedName>
        <fullName evidence="2">Pyridine nucleotide-disulfide oxidoreductase</fullName>
    </submittedName>
</protein>
<dbReference type="InterPro" id="IPR036188">
    <property type="entry name" value="FAD/NAD-bd_sf"/>
</dbReference>
<dbReference type="Pfam" id="PF07992">
    <property type="entry name" value="Pyr_redox_2"/>
    <property type="match status" value="1"/>
</dbReference>
<dbReference type="InterPro" id="IPR023753">
    <property type="entry name" value="FAD/NAD-binding_dom"/>
</dbReference>
<evidence type="ECO:0000313" key="3">
    <source>
        <dbReference type="Proteomes" id="UP000178885"/>
    </source>
</evidence>
<dbReference type="Gene3D" id="3.50.50.100">
    <property type="match status" value="1"/>
</dbReference>
<dbReference type="SUPFAM" id="SSF51905">
    <property type="entry name" value="FAD/NAD(P)-binding domain"/>
    <property type="match status" value="1"/>
</dbReference>
<dbReference type="InterPro" id="IPR052541">
    <property type="entry name" value="SQRD"/>
</dbReference>
<feature type="domain" description="FAD/NAD(P)-binding" evidence="1">
    <location>
        <begin position="6"/>
        <end position="291"/>
    </location>
</feature>
<comment type="caution">
    <text evidence="2">The sequence shown here is derived from an EMBL/GenBank/DDBJ whole genome shotgun (WGS) entry which is preliminary data.</text>
</comment>
<dbReference type="GO" id="GO:0016491">
    <property type="term" value="F:oxidoreductase activity"/>
    <property type="evidence" value="ECO:0007669"/>
    <property type="project" value="InterPro"/>
</dbReference>
<proteinExistence type="predicted"/>
<dbReference type="PRINTS" id="PR00368">
    <property type="entry name" value="FADPNR"/>
</dbReference>
<dbReference type="Proteomes" id="UP000178885">
    <property type="component" value="Unassembled WGS sequence"/>
</dbReference>
<evidence type="ECO:0000313" key="2">
    <source>
        <dbReference type="EMBL" id="OGI47217.1"/>
    </source>
</evidence>
<name>A0A1F6TQ04_9PROT</name>